<keyword evidence="2" id="KW-1185">Reference proteome</keyword>
<dbReference type="OrthoDB" id="2720314at2759"/>
<evidence type="ECO:0000313" key="1">
    <source>
        <dbReference type="EMBL" id="KDR80138.1"/>
    </source>
</evidence>
<protein>
    <submittedName>
        <fullName evidence="1">Uncharacterized protein</fullName>
    </submittedName>
</protein>
<dbReference type="Proteomes" id="UP000027222">
    <property type="component" value="Unassembled WGS sequence"/>
</dbReference>
<accession>A0A067TME8</accession>
<organism evidence="1 2">
    <name type="scientific">Galerina marginata (strain CBS 339.88)</name>
    <dbReference type="NCBI Taxonomy" id="685588"/>
    <lineage>
        <taxon>Eukaryota</taxon>
        <taxon>Fungi</taxon>
        <taxon>Dikarya</taxon>
        <taxon>Basidiomycota</taxon>
        <taxon>Agaricomycotina</taxon>
        <taxon>Agaricomycetes</taxon>
        <taxon>Agaricomycetidae</taxon>
        <taxon>Agaricales</taxon>
        <taxon>Agaricineae</taxon>
        <taxon>Strophariaceae</taxon>
        <taxon>Galerina</taxon>
    </lineage>
</organism>
<evidence type="ECO:0000313" key="2">
    <source>
        <dbReference type="Proteomes" id="UP000027222"/>
    </source>
</evidence>
<dbReference type="AlphaFoldDB" id="A0A067TME8"/>
<proteinExistence type="predicted"/>
<reference evidence="2" key="1">
    <citation type="journal article" date="2014" name="Proc. Natl. Acad. Sci. U.S.A.">
        <title>Extensive sampling of basidiomycete genomes demonstrates inadequacy of the white-rot/brown-rot paradigm for wood decay fungi.</title>
        <authorList>
            <person name="Riley R."/>
            <person name="Salamov A.A."/>
            <person name="Brown D.W."/>
            <person name="Nagy L.G."/>
            <person name="Floudas D."/>
            <person name="Held B.W."/>
            <person name="Levasseur A."/>
            <person name="Lombard V."/>
            <person name="Morin E."/>
            <person name="Otillar R."/>
            <person name="Lindquist E.A."/>
            <person name="Sun H."/>
            <person name="LaButti K.M."/>
            <person name="Schmutz J."/>
            <person name="Jabbour D."/>
            <person name="Luo H."/>
            <person name="Baker S.E."/>
            <person name="Pisabarro A.G."/>
            <person name="Walton J.D."/>
            <person name="Blanchette R.A."/>
            <person name="Henrissat B."/>
            <person name="Martin F."/>
            <person name="Cullen D."/>
            <person name="Hibbett D.S."/>
            <person name="Grigoriev I.V."/>
        </authorList>
    </citation>
    <scope>NUCLEOTIDE SEQUENCE [LARGE SCALE GENOMIC DNA]</scope>
    <source>
        <strain evidence="2">CBS 339.88</strain>
    </source>
</reference>
<dbReference type="HOGENOM" id="CLU_057881_0_0_1"/>
<dbReference type="EMBL" id="KL142372">
    <property type="protein sequence ID" value="KDR80138.1"/>
    <property type="molecule type" value="Genomic_DNA"/>
</dbReference>
<sequence>MSSEELLLAYNALLRLRDSLAYEDFVEADRNELSAVTPEQRLDIRQRLQQPPLSKISYENLLEMKITLSGVLSLKPNSMDRLAKTTSLAQNELWSSANLYRHLNYLDGTVPQGTGTDARPWIDAFFFRASAMLPPDKRMILTNGHTVPAMTVNPLNRLTVDYIAIVTNQCTASSVLRSPNHDMLRMYMLSGFLFIEARGFPLSADIPRAVSEMYASGKILQRKFLRGALTNGREWIFLLIKFNDDYEGASYMQSALIEFRSLRDFDGRVEAATPWPDVIAAILSDWASFILICMTIC</sequence>
<gene>
    <name evidence="1" type="ORF">GALMADRAFT_242390</name>
</gene>
<name>A0A067TME8_GALM3</name>